<dbReference type="OrthoDB" id="9813892at2"/>
<dbReference type="PANTHER" id="PTHR47199:SF2">
    <property type="entry name" value="PHOTOSYSTEM II STABILITY_ASSEMBLY FACTOR HCF136, CHLOROPLASTIC"/>
    <property type="match status" value="1"/>
</dbReference>
<dbReference type="PANTHER" id="PTHR47199">
    <property type="entry name" value="PHOTOSYSTEM II STABILITY/ASSEMBLY FACTOR HCF136, CHLOROPLASTIC"/>
    <property type="match status" value="1"/>
</dbReference>
<organism evidence="2 3">
    <name type="scientific">Idiomarina tyrosinivorans</name>
    <dbReference type="NCBI Taxonomy" id="1445662"/>
    <lineage>
        <taxon>Bacteria</taxon>
        <taxon>Pseudomonadati</taxon>
        <taxon>Pseudomonadota</taxon>
        <taxon>Gammaproteobacteria</taxon>
        <taxon>Alteromonadales</taxon>
        <taxon>Idiomarinaceae</taxon>
        <taxon>Idiomarina</taxon>
    </lineage>
</organism>
<dbReference type="EMBL" id="PIQH01000008">
    <property type="protein sequence ID" value="RUO79740.1"/>
    <property type="molecule type" value="Genomic_DNA"/>
</dbReference>
<dbReference type="AlphaFoldDB" id="A0A432ZPB9"/>
<feature type="chain" id="PRO_5019162751" description="Oxidoreductase" evidence="1">
    <location>
        <begin position="21"/>
        <end position="339"/>
    </location>
</feature>
<gene>
    <name evidence="2" type="ORF">CWI84_08895</name>
</gene>
<reference evidence="2 3" key="1">
    <citation type="journal article" date="2011" name="Front. Microbiol.">
        <title>Genomic signatures of strain selection and enhancement in Bacillus atrophaeus var. globigii, a historical biowarfare simulant.</title>
        <authorList>
            <person name="Gibbons H.S."/>
            <person name="Broomall S.M."/>
            <person name="McNew L.A."/>
            <person name="Daligault H."/>
            <person name="Chapman C."/>
            <person name="Bruce D."/>
            <person name="Karavis M."/>
            <person name="Krepps M."/>
            <person name="McGregor P.A."/>
            <person name="Hong C."/>
            <person name="Park K.H."/>
            <person name="Akmal A."/>
            <person name="Feldman A."/>
            <person name="Lin J.S."/>
            <person name="Chang W.E."/>
            <person name="Higgs B.W."/>
            <person name="Demirev P."/>
            <person name="Lindquist J."/>
            <person name="Liem A."/>
            <person name="Fochler E."/>
            <person name="Read T.D."/>
            <person name="Tapia R."/>
            <person name="Johnson S."/>
            <person name="Bishop-Lilly K.A."/>
            <person name="Detter C."/>
            <person name="Han C."/>
            <person name="Sozhamannan S."/>
            <person name="Rosenzweig C.N."/>
            <person name="Skowronski E.W."/>
        </authorList>
    </citation>
    <scope>NUCLEOTIDE SEQUENCE [LARGE SCALE GENOMIC DNA]</scope>
    <source>
        <strain evidence="2 3">CC-PW-9</strain>
    </source>
</reference>
<protein>
    <recommendedName>
        <fullName evidence="4">Oxidoreductase</fullName>
    </recommendedName>
</protein>
<evidence type="ECO:0000313" key="2">
    <source>
        <dbReference type="EMBL" id="RUO79740.1"/>
    </source>
</evidence>
<evidence type="ECO:0008006" key="4">
    <source>
        <dbReference type="Google" id="ProtNLM"/>
    </source>
</evidence>
<dbReference type="Proteomes" id="UP000287996">
    <property type="component" value="Unassembled WGS sequence"/>
</dbReference>
<keyword evidence="3" id="KW-1185">Reference proteome</keyword>
<dbReference type="InterPro" id="IPR015943">
    <property type="entry name" value="WD40/YVTN_repeat-like_dom_sf"/>
</dbReference>
<keyword evidence="1" id="KW-0732">Signal</keyword>
<sequence>MSRCLMVLALLFSCASYALQMPNAERVESIKKQQWIGLSIVSPTTLWVSGANGTIARTIDGGETWNYSQPASDQLQFRDIEGIDDRQAYALSIGNEGQSRVYYTRDGGDSWRMLYRAENHTFLNCLAMSPSGEAWIYGDSIDDHWSMVRSADGKNWLAVKSAVAEPPQANEGGFASSGSCLRYANDTWIIGTGNADVARVLVKSAFGIRYQTIETPMQAGPAAGITSVWPYSEQHFLIAGGHLSVEKSQGARLWEYQSGDFTALPEPPMAGGLYSLAVAEHDATEWLLTSNPQGAAAYNRKTQQWHTLADDNIWTIQCHAKRNCWMVGKDGYLAKLTWR</sequence>
<evidence type="ECO:0000256" key="1">
    <source>
        <dbReference type="SAM" id="SignalP"/>
    </source>
</evidence>
<name>A0A432ZPB9_9GAMM</name>
<feature type="signal peptide" evidence="1">
    <location>
        <begin position="1"/>
        <end position="20"/>
    </location>
</feature>
<dbReference type="InterPro" id="IPR036278">
    <property type="entry name" value="Sialidase_sf"/>
</dbReference>
<comment type="caution">
    <text evidence="2">The sequence shown here is derived from an EMBL/GenBank/DDBJ whole genome shotgun (WGS) entry which is preliminary data.</text>
</comment>
<evidence type="ECO:0000313" key="3">
    <source>
        <dbReference type="Proteomes" id="UP000287996"/>
    </source>
</evidence>
<dbReference type="Gene3D" id="2.130.10.10">
    <property type="entry name" value="YVTN repeat-like/Quinoprotein amine dehydrogenase"/>
    <property type="match status" value="1"/>
</dbReference>
<dbReference type="SUPFAM" id="SSF50939">
    <property type="entry name" value="Sialidases"/>
    <property type="match status" value="1"/>
</dbReference>
<dbReference type="RefSeq" id="WP_126842248.1">
    <property type="nucleotide sequence ID" value="NZ_PIQH01000008.1"/>
</dbReference>
<accession>A0A432ZPB9</accession>
<proteinExistence type="predicted"/>